<dbReference type="EMBL" id="MN740152">
    <property type="protein sequence ID" value="QHT89922.1"/>
    <property type="molecule type" value="Genomic_DNA"/>
</dbReference>
<name>A0A6C0IAU2_9ZZZZ</name>
<dbReference type="AlphaFoldDB" id="A0A6C0IAU2"/>
<organism evidence="1">
    <name type="scientific">viral metagenome</name>
    <dbReference type="NCBI Taxonomy" id="1070528"/>
    <lineage>
        <taxon>unclassified sequences</taxon>
        <taxon>metagenomes</taxon>
        <taxon>organismal metagenomes</taxon>
    </lineage>
</organism>
<evidence type="ECO:0000313" key="1">
    <source>
        <dbReference type="EMBL" id="QHT89922.1"/>
    </source>
</evidence>
<sequence length="93" mass="10048">MGRTQKNSYPPVVQKPAVLAVNSQRPTFGQTMKEGFGLGVGVSVAQHAVNGVMNFLTPPKSSNPVEISKLAEYEKCMKYTSNDNDTCKALLSN</sequence>
<proteinExistence type="predicted"/>
<accession>A0A6C0IAU2</accession>
<protein>
    <submittedName>
        <fullName evidence="1">Uncharacterized protein</fullName>
    </submittedName>
</protein>
<reference evidence="1" key="1">
    <citation type="journal article" date="2020" name="Nature">
        <title>Giant virus diversity and host interactions through global metagenomics.</title>
        <authorList>
            <person name="Schulz F."/>
            <person name="Roux S."/>
            <person name="Paez-Espino D."/>
            <person name="Jungbluth S."/>
            <person name="Walsh D.A."/>
            <person name="Denef V.J."/>
            <person name="McMahon K.D."/>
            <person name="Konstantinidis K.T."/>
            <person name="Eloe-Fadrosh E.A."/>
            <person name="Kyrpides N.C."/>
            <person name="Woyke T."/>
        </authorList>
    </citation>
    <scope>NUCLEOTIDE SEQUENCE</scope>
    <source>
        <strain evidence="1">GVMAG-M-3300023184-62</strain>
    </source>
</reference>